<feature type="transmembrane region" description="Helical" evidence="6">
    <location>
        <begin position="180"/>
        <end position="199"/>
    </location>
</feature>
<comment type="subcellular location">
    <subcellularLocation>
        <location evidence="1">Cell membrane</location>
        <topology evidence="1">Multi-pass membrane protein</topology>
    </subcellularLocation>
</comment>
<feature type="transmembrane region" description="Helical" evidence="6">
    <location>
        <begin position="229"/>
        <end position="247"/>
    </location>
</feature>
<dbReference type="EMBL" id="CAJOBC010007761">
    <property type="protein sequence ID" value="CAF3942111.1"/>
    <property type="molecule type" value="Genomic_DNA"/>
</dbReference>
<feature type="domain" description="Integral membrane bound transporter" evidence="7">
    <location>
        <begin position="148"/>
        <end position="275"/>
    </location>
</feature>
<evidence type="ECO:0000313" key="9">
    <source>
        <dbReference type="EMBL" id="CAF3942111.1"/>
    </source>
</evidence>
<dbReference type="OrthoDB" id="68611at2759"/>
<evidence type="ECO:0000313" key="10">
    <source>
        <dbReference type="Proteomes" id="UP000663829"/>
    </source>
</evidence>
<keyword evidence="2" id="KW-1003">Cell membrane</keyword>
<dbReference type="Proteomes" id="UP000663829">
    <property type="component" value="Unassembled WGS sequence"/>
</dbReference>
<evidence type="ECO:0000256" key="3">
    <source>
        <dbReference type="ARBA" id="ARBA00022692"/>
    </source>
</evidence>
<dbReference type="PANTHER" id="PTHR30509:SF9">
    <property type="entry name" value="MULTIDRUG RESISTANCE PROTEIN MDTO"/>
    <property type="match status" value="1"/>
</dbReference>
<evidence type="ECO:0000313" key="8">
    <source>
        <dbReference type="EMBL" id="CAF1177931.1"/>
    </source>
</evidence>
<evidence type="ECO:0000256" key="5">
    <source>
        <dbReference type="ARBA" id="ARBA00023136"/>
    </source>
</evidence>
<evidence type="ECO:0000256" key="6">
    <source>
        <dbReference type="SAM" id="Phobius"/>
    </source>
</evidence>
<keyword evidence="3 6" id="KW-0812">Transmembrane</keyword>
<protein>
    <recommendedName>
        <fullName evidence="7">Integral membrane bound transporter domain-containing protein</fullName>
    </recommendedName>
</protein>
<proteinExistence type="predicted"/>
<sequence length="543" mass="61988">MSAYPNGFFQTSGYLRLLKMDIIKEFTTALQDAKRTYICARTKFLHRILQSPSPTIDASDQFSIAFFLFQIQAIVRLIEKYTVLTETLANSSTAIHKELWLTLKSYFDVKQYFTWNYYKPNWVLLMSAIKSTFIIGVGSIFVLVPTLATAFENGQWILIALCMTQGDTVGGAFTAMKLRILGTLLGRILGAMYGYITYISVHDNVYYTFAMFVPWVLLCGYIKQIPSWSYAGTVAAFTPILINLGRLPYGDTLPAGNYALLRIEENLVGICIGMFLTMIIFPIFALDTLKENIMNTLQACRDAVETVHSVYDQLLLHSHDDQEKKTDKAVDVKIDLEKGAFLDKQRTQFHQLISAQRSLVVQDTSLIRINESDTDAANIEELQGRGFIANLHSEISNICQQLSGSLNLWSKYFLMTQTWTKRKITGNTHIQKDDDKTEYLRKHEECLIQLHQTVAQLHEQHQQGTNRLLDQFLEKLKEKDENESYQTLNTLLPYATNDDLDVIIVALSSLYYSTTHLIKSMIGLGTTIHTLYELETTNTYRPY</sequence>
<keyword evidence="10" id="KW-1185">Reference proteome</keyword>
<feature type="transmembrane region" description="Helical" evidence="6">
    <location>
        <begin position="122"/>
        <end position="144"/>
    </location>
</feature>
<dbReference type="Pfam" id="PF13515">
    <property type="entry name" value="FUSC_2"/>
    <property type="match status" value="1"/>
</dbReference>
<dbReference type="Proteomes" id="UP000681722">
    <property type="component" value="Unassembled WGS sequence"/>
</dbReference>
<reference evidence="8" key="1">
    <citation type="submission" date="2021-02" db="EMBL/GenBank/DDBJ databases">
        <authorList>
            <person name="Nowell W R."/>
        </authorList>
    </citation>
    <scope>NUCLEOTIDE SEQUENCE</scope>
</reference>
<organism evidence="8 10">
    <name type="scientific">Didymodactylos carnosus</name>
    <dbReference type="NCBI Taxonomy" id="1234261"/>
    <lineage>
        <taxon>Eukaryota</taxon>
        <taxon>Metazoa</taxon>
        <taxon>Spiralia</taxon>
        <taxon>Gnathifera</taxon>
        <taxon>Rotifera</taxon>
        <taxon>Eurotatoria</taxon>
        <taxon>Bdelloidea</taxon>
        <taxon>Philodinida</taxon>
        <taxon>Philodinidae</taxon>
        <taxon>Didymodactylos</taxon>
    </lineage>
</organism>
<name>A0A814UQV0_9BILA</name>
<keyword evidence="4 6" id="KW-1133">Transmembrane helix</keyword>
<dbReference type="GO" id="GO:0005886">
    <property type="term" value="C:plasma membrane"/>
    <property type="evidence" value="ECO:0007669"/>
    <property type="project" value="UniProtKB-SubCell"/>
</dbReference>
<accession>A0A814UQV0</accession>
<dbReference type="EMBL" id="CAJNOQ010007760">
    <property type="protein sequence ID" value="CAF1177931.1"/>
    <property type="molecule type" value="Genomic_DNA"/>
</dbReference>
<dbReference type="AlphaFoldDB" id="A0A814UQV0"/>
<keyword evidence="5 6" id="KW-0472">Membrane</keyword>
<evidence type="ECO:0000256" key="1">
    <source>
        <dbReference type="ARBA" id="ARBA00004651"/>
    </source>
</evidence>
<dbReference type="InterPro" id="IPR049453">
    <property type="entry name" value="Memb_transporter_dom"/>
</dbReference>
<evidence type="ECO:0000256" key="4">
    <source>
        <dbReference type="ARBA" id="ARBA00022989"/>
    </source>
</evidence>
<evidence type="ECO:0000259" key="7">
    <source>
        <dbReference type="Pfam" id="PF13515"/>
    </source>
</evidence>
<feature type="transmembrane region" description="Helical" evidence="6">
    <location>
        <begin position="267"/>
        <end position="286"/>
    </location>
</feature>
<evidence type="ECO:0000256" key="2">
    <source>
        <dbReference type="ARBA" id="ARBA00022475"/>
    </source>
</evidence>
<dbReference type="PANTHER" id="PTHR30509">
    <property type="entry name" value="P-HYDROXYBENZOIC ACID EFFLUX PUMP SUBUNIT-RELATED"/>
    <property type="match status" value="1"/>
</dbReference>
<gene>
    <name evidence="8" type="ORF">GPM918_LOCUS22541</name>
    <name evidence="9" type="ORF">SRO942_LOCUS22541</name>
</gene>
<comment type="caution">
    <text evidence="8">The sequence shown here is derived from an EMBL/GenBank/DDBJ whole genome shotgun (WGS) entry which is preliminary data.</text>
</comment>
<feature type="transmembrane region" description="Helical" evidence="6">
    <location>
        <begin position="156"/>
        <end position="173"/>
    </location>
</feature>